<evidence type="ECO:0000313" key="1">
    <source>
        <dbReference type="EMBL" id="POW19538.1"/>
    </source>
</evidence>
<name>A0A2S4WCR7_9BASI</name>
<dbReference type="Proteomes" id="UP000238274">
    <property type="component" value="Unassembled WGS sequence"/>
</dbReference>
<reference evidence="2" key="2">
    <citation type="journal article" date="2018" name="BMC Genomics">
        <title>Genomic insights into host adaptation between the wheat stripe rust pathogen (Puccinia striiformis f. sp. tritici) and the barley stripe rust pathogen (Puccinia striiformis f. sp. hordei).</title>
        <authorList>
            <person name="Xia C."/>
            <person name="Wang M."/>
            <person name="Yin C."/>
            <person name="Cornejo O.E."/>
            <person name="Hulbert S.H."/>
            <person name="Chen X."/>
        </authorList>
    </citation>
    <scope>NUCLEOTIDE SEQUENCE [LARGE SCALE GENOMIC DNA]</scope>
    <source>
        <strain evidence="2">93TX-2</strain>
    </source>
</reference>
<evidence type="ECO:0000313" key="2">
    <source>
        <dbReference type="Proteomes" id="UP000238274"/>
    </source>
</evidence>
<keyword evidence="2" id="KW-1185">Reference proteome</keyword>
<dbReference type="EMBL" id="PKSM01000047">
    <property type="protein sequence ID" value="POW19538.1"/>
    <property type="molecule type" value="Genomic_DNA"/>
</dbReference>
<reference evidence="2" key="3">
    <citation type="journal article" date="2018" name="Mol. Plant Microbe Interact.">
        <title>Genome sequence resources for the wheat stripe rust pathogen (Puccinia striiformis f. sp. tritici) and the barley stripe rust pathogen (Puccinia striiformis f. sp. hordei).</title>
        <authorList>
            <person name="Xia C."/>
            <person name="Wang M."/>
            <person name="Yin C."/>
            <person name="Cornejo O.E."/>
            <person name="Hulbert S.H."/>
            <person name="Chen X."/>
        </authorList>
    </citation>
    <scope>NUCLEOTIDE SEQUENCE [LARGE SCALE GENOMIC DNA]</scope>
    <source>
        <strain evidence="2">93TX-2</strain>
    </source>
</reference>
<dbReference type="AlphaFoldDB" id="A0A2S4WCR7"/>
<dbReference type="VEuPathDB" id="FungiDB:PSTT_01911"/>
<organism evidence="1 2">
    <name type="scientific">Puccinia striiformis</name>
    <dbReference type="NCBI Taxonomy" id="27350"/>
    <lineage>
        <taxon>Eukaryota</taxon>
        <taxon>Fungi</taxon>
        <taxon>Dikarya</taxon>
        <taxon>Basidiomycota</taxon>
        <taxon>Pucciniomycotina</taxon>
        <taxon>Pucciniomycetes</taxon>
        <taxon>Pucciniales</taxon>
        <taxon>Pucciniaceae</taxon>
        <taxon>Puccinia</taxon>
    </lineage>
</organism>
<dbReference type="VEuPathDB" id="FungiDB:PSHT_04577"/>
<sequence length="242" mass="27535">MYTSHFRPAPTIVKLPTISEEPMADEDGSILHQTVNSVLDDVAAKILAPEAISDTSKKTVEKYKLPVKQMPRKYSGLTEDGAELIAATFTHVAIYLHRNPQIKDAGVELISEGLPFSQDTITKIDHIFRQISQIRKDRITRSWRKALMDCLGQYHPMSTRSFWRKKWSSTTTSFFDLFPWSTEFYAQIHDSILDTFSQKVLNLIDNQQVDSLDNLSKQIAKYYDNSPSKAVGTSELLSPISY</sequence>
<gene>
    <name evidence="1" type="ORF">PSHT_04577</name>
</gene>
<accession>A0A2S4WCR7</accession>
<reference evidence="1 2" key="1">
    <citation type="submission" date="2017-12" db="EMBL/GenBank/DDBJ databases">
        <title>Gene loss provides genomic basis for host adaptation in cereal stripe rust fungi.</title>
        <authorList>
            <person name="Xia C."/>
        </authorList>
    </citation>
    <scope>NUCLEOTIDE SEQUENCE [LARGE SCALE GENOMIC DNA]</scope>
    <source>
        <strain evidence="1 2">93TX-2</strain>
    </source>
</reference>
<protein>
    <submittedName>
        <fullName evidence="1">Uncharacterized protein</fullName>
    </submittedName>
</protein>
<proteinExistence type="predicted"/>
<comment type="caution">
    <text evidence="1">The sequence shown here is derived from an EMBL/GenBank/DDBJ whole genome shotgun (WGS) entry which is preliminary data.</text>
</comment>